<evidence type="ECO:0000313" key="2">
    <source>
        <dbReference type="Proteomes" id="UP000614996"/>
    </source>
</evidence>
<accession>A0A8J4AH82</accession>
<dbReference type="InterPro" id="IPR017520">
    <property type="entry name" value="CHP03086"/>
</dbReference>
<sequence>MDRAVAYALGSLNVVTLDRLTSTTPCRGWDLTALLRHLDDSLAALHEGLTFGRVAALPTPADVGGDLVACVRARAVQLIGQSESSSTVTIAERELPRGVLAVVGALELTVHGWDIARACGLDRPIPPRLAAELLAVAPMVVTEATRPEQFGVPVMLSRAASNADRLIAFLGRDPSSDLS</sequence>
<dbReference type="NCBIfam" id="TIGR03086">
    <property type="entry name" value="TIGR03086 family metal-binding protein"/>
    <property type="match status" value="1"/>
</dbReference>
<dbReference type="NCBIfam" id="TIGR03083">
    <property type="entry name" value="maleylpyruvate isomerase family mycothiol-dependent enzyme"/>
    <property type="match status" value="1"/>
</dbReference>
<dbReference type="AlphaFoldDB" id="A0A8J4AH82"/>
<dbReference type="InterPro" id="IPR034660">
    <property type="entry name" value="DinB/YfiT-like"/>
</dbReference>
<keyword evidence="2" id="KW-1185">Reference proteome</keyword>
<gene>
    <name evidence="1" type="ORF">NUM_63470</name>
</gene>
<dbReference type="EMBL" id="BOPO01000129">
    <property type="protein sequence ID" value="GIL31093.1"/>
    <property type="molecule type" value="Genomic_DNA"/>
</dbReference>
<evidence type="ECO:0008006" key="3">
    <source>
        <dbReference type="Google" id="ProtNLM"/>
    </source>
</evidence>
<dbReference type="Proteomes" id="UP000614996">
    <property type="component" value="Unassembled WGS sequence"/>
</dbReference>
<reference evidence="2" key="1">
    <citation type="journal article" date="2021" name="Int. J. Syst. Evol. Microbiol.">
        <title>Actinocatenispora comari sp. nov., an endophytic actinomycete isolated from aerial parts of Comarum salesowianum.</title>
        <authorList>
            <person name="Oyunbileg N."/>
            <person name="Iizaka Y."/>
            <person name="Hamada M."/>
            <person name="Davaapurev B.O."/>
            <person name="Fukumoto A."/>
            <person name="Tsetseg B."/>
            <person name="Kato F."/>
            <person name="Tamura T."/>
            <person name="Batkhuu J."/>
            <person name="Anzai Y."/>
        </authorList>
    </citation>
    <scope>NUCLEOTIDE SEQUENCE [LARGE SCALE GENOMIC DNA]</scope>
    <source>
        <strain evidence="2">NUM-2625</strain>
    </source>
</reference>
<dbReference type="InterPro" id="IPR017517">
    <property type="entry name" value="Maleyloyr_isom"/>
</dbReference>
<organism evidence="1 2">
    <name type="scientific">Actinocatenispora comari</name>
    <dbReference type="NCBI Taxonomy" id="2807577"/>
    <lineage>
        <taxon>Bacteria</taxon>
        <taxon>Bacillati</taxon>
        <taxon>Actinomycetota</taxon>
        <taxon>Actinomycetes</taxon>
        <taxon>Micromonosporales</taxon>
        <taxon>Micromonosporaceae</taxon>
        <taxon>Actinocatenispora</taxon>
    </lineage>
</organism>
<proteinExistence type="predicted"/>
<name>A0A8J4AH82_9ACTN</name>
<dbReference type="SUPFAM" id="SSF109854">
    <property type="entry name" value="DinB/YfiT-like putative metalloenzymes"/>
    <property type="match status" value="1"/>
</dbReference>
<evidence type="ECO:0000313" key="1">
    <source>
        <dbReference type="EMBL" id="GIL31093.1"/>
    </source>
</evidence>
<protein>
    <recommendedName>
        <fullName evidence="3">TIGR03086 family protein</fullName>
    </recommendedName>
</protein>
<comment type="caution">
    <text evidence="1">The sequence shown here is derived from an EMBL/GenBank/DDBJ whole genome shotgun (WGS) entry which is preliminary data.</text>
</comment>